<name>A0AAD8K7F5_TARER</name>
<sequence>MQEPALPRVLIVVLHDDFLIIICQIHEEKLILKFVAQDQQHNFKWNNWVNIFGWRAAKERLPAKKAYTVRGVPIDLTLCSFCDEDEEDLAHILTTYEPICTFCDEDEKDLLEKTKEVNLCYNSHNLLMPMKIDQETT</sequence>
<proteinExistence type="predicted"/>
<organism evidence="2 3">
    <name type="scientific">Tagetes erecta</name>
    <name type="common">African marigold</name>
    <dbReference type="NCBI Taxonomy" id="13708"/>
    <lineage>
        <taxon>Eukaryota</taxon>
        <taxon>Viridiplantae</taxon>
        <taxon>Streptophyta</taxon>
        <taxon>Embryophyta</taxon>
        <taxon>Tracheophyta</taxon>
        <taxon>Spermatophyta</taxon>
        <taxon>Magnoliopsida</taxon>
        <taxon>eudicotyledons</taxon>
        <taxon>Gunneridae</taxon>
        <taxon>Pentapetalae</taxon>
        <taxon>asterids</taxon>
        <taxon>campanulids</taxon>
        <taxon>Asterales</taxon>
        <taxon>Asteraceae</taxon>
        <taxon>Asteroideae</taxon>
        <taxon>Heliantheae alliance</taxon>
        <taxon>Tageteae</taxon>
        <taxon>Tagetes</taxon>
    </lineage>
</organism>
<comment type="caution">
    <text evidence="2">The sequence shown here is derived from an EMBL/GenBank/DDBJ whole genome shotgun (WGS) entry which is preliminary data.</text>
</comment>
<evidence type="ECO:0000313" key="2">
    <source>
        <dbReference type="EMBL" id="KAK1416558.1"/>
    </source>
</evidence>
<protein>
    <recommendedName>
        <fullName evidence="1">Reverse transcriptase zinc-binding domain-containing protein</fullName>
    </recommendedName>
</protein>
<keyword evidence="3" id="KW-1185">Reference proteome</keyword>
<evidence type="ECO:0000313" key="3">
    <source>
        <dbReference type="Proteomes" id="UP001229421"/>
    </source>
</evidence>
<feature type="domain" description="Reverse transcriptase zinc-binding" evidence="1">
    <location>
        <begin position="38"/>
        <end position="95"/>
    </location>
</feature>
<dbReference type="AlphaFoldDB" id="A0AAD8K7F5"/>
<reference evidence="2" key="1">
    <citation type="journal article" date="2023" name="bioRxiv">
        <title>Improved chromosome-level genome assembly for marigold (Tagetes erecta).</title>
        <authorList>
            <person name="Jiang F."/>
            <person name="Yuan L."/>
            <person name="Wang S."/>
            <person name="Wang H."/>
            <person name="Xu D."/>
            <person name="Wang A."/>
            <person name="Fan W."/>
        </authorList>
    </citation>
    <scope>NUCLEOTIDE SEQUENCE</scope>
    <source>
        <strain evidence="2">WSJ</strain>
        <tissue evidence="2">Leaf</tissue>
    </source>
</reference>
<evidence type="ECO:0000259" key="1">
    <source>
        <dbReference type="Pfam" id="PF13966"/>
    </source>
</evidence>
<gene>
    <name evidence="2" type="ORF">QVD17_32349</name>
</gene>
<dbReference type="Pfam" id="PF13966">
    <property type="entry name" value="zf-RVT"/>
    <property type="match status" value="1"/>
</dbReference>
<dbReference type="EMBL" id="JAUHHV010000008">
    <property type="protein sequence ID" value="KAK1416558.1"/>
    <property type="molecule type" value="Genomic_DNA"/>
</dbReference>
<dbReference type="InterPro" id="IPR026960">
    <property type="entry name" value="RVT-Znf"/>
</dbReference>
<accession>A0AAD8K7F5</accession>
<dbReference type="Proteomes" id="UP001229421">
    <property type="component" value="Unassembled WGS sequence"/>
</dbReference>